<dbReference type="EMBL" id="CP012600">
    <property type="protein sequence ID" value="ALC81493.1"/>
    <property type="molecule type" value="Genomic_DNA"/>
</dbReference>
<name>A0A0M4FTJ2_9BACI</name>
<dbReference type="Pfam" id="PF13025">
    <property type="entry name" value="DUF3886"/>
    <property type="match status" value="1"/>
</dbReference>
<feature type="region of interest" description="Disordered" evidence="1">
    <location>
        <begin position="25"/>
        <end position="58"/>
    </location>
</feature>
<dbReference type="Proteomes" id="UP000067625">
    <property type="component" value="Chromosome"/>
</dbReference>
<feature type="compositionally biased region" description="Basic and acidic residues" evidence="1">
    <location>
        <begin position="25"/>
        <end position="57"/>
    </location>
</feature>
<keyword evidence="3" id="KW-1185">Reference proteome</keyword>
<reference evidence="2 3" key="2">
    <citation type="journal article" date="2016" name="Int. J. Syst. Evol. Microbiol.">
        <title>Bacillus gobiensis sp. nov., isolated from a soil sample.</title>
        <authorList>
            <person name="Liu B."/>
            <person name="Liu G.H."/>
            <person name="Cetin S."/>
            <person name="Schumann P."/>
            <person name="Pan Z.Z."/>
            <person name="Chen Q.Q."/>
        </authorList>
    </citation>
    <scope>NUCLEOTIDE SEQUENCE [LARGE SCALE GENOMIC DNA]</scope>
    <source>
        <strain evidence="2 3">FJAT-4402</strain>
    </source>
</reference>
<dbReference type="InterPro" id="IPR024980">
    <property type="entry name" value="DUF3886"/>
</dbReference>
<reference evidence="3" key="1">
    <citation type="submission" date="2015-08" db="EMBL/GenBank/DDBJ databases">
        <title>Genome sequencing project for genomic taxonomy and phylogenomics of Bacillus-like bacteria.</title>
        <authorList>
            <person name="Liu B."/>
            <person name="Wang J."/>
            <person name="Zhu Y."/>
            <person name="Liu G."/>
            <person name="Chen Q."/>
            <person name="Chen Z."/>
            <person name="Lan J."/>
            <person name="Che J."/>
            <person name="Ge C."/>
            <person name="Shi H."/>
            <person name="Pan Z."/>
            <person name="Liu X."/>
        </authorList>
    </citation>
    <scope>NUCLEOTIDE SEQUENCE [LARGE SCALE GENOMIC DNA]</scope>
    <source>
        <strain evidence="3">FJAT-4402</strain>
    </source>
</reference>
<evidence type="ECO:0000313" key="3">
    <source>
        <dbReference type="Proteomes" id="UP000067625"/>
    </source>
</evidence>
<organism evidence="2 3">
    <name type="scientific">Bacillus gobiensis</name>
    <dbReference type="NCBI Taxonomy" id="1441095"/>
    <lineage>
        <taxon>Bacteria</taxon>
        <taxon>Bacillati</taxon>
        <taxon>Bacillota</taxon>
        <taxon>Bacilli</taxon>
        <taxon>Bacillales</taxon>
        <taxon>Bacillaceae</taxon>
        <taxon>Bacillus</taxon>
    </lineage>
</organism>
<evidence type="ECO:0008006" key="4">
    <source>
        <dbReference type="Google" id="ProtNLM"/>
    </source>
</evidence>
<evidence type="ECO:0000256" key="1">
    <source>
        <dbReference type="SAM" id="MobiDB-lite"/>
    </source>
</evidence>
<dbReference type="AlphaFoldDB" id="A0A0M4FTJ2"/>
<evidence type="ECO:0000313" key="2">
    <source>
        <dbReference type="EMBL" id="ALC81493.1"/>
    </source>
</evidence>
<gene>
    <name evidence="2" type="ORF">AM592_07690</name>
</gene>
<accession>A0A0M4FTJ2</accession>
<proteinExistence type="predicted"/>
<dbReference type="RefSeq" id="WP_053603251.1">
    <property type="nucleotide sequence ID" value="NZ_CP012600.1"/>
</dbReference>
<protein>
    <recommendedName>
        <fullName evidence="4">Sulfurtransferase</fullName>
    </recommendedName>
</protein>
<sequence length="72" mass="8776">MKKEKKPELKEAMNDELKSKLFEMKNQLKSEEEEKAQKRKEEAIKRKKEAEQNKSFEELLNESDLNWKQYKS</sequence>
<dbReference type="PATRIC" id="fig|1441095.3.peg.1691"/>
<dbReference type="OrthoDB" id="2973258at2"/>